<comment type="caution">
    <text evidence="2">The sequence shown here is derived from an EMBL/GenBank/DDBJ whole genome shotgun (WGS) entry which is preliminary data.</text>
</comment>
<protein>
    <submittedName>
        <fullName evidence="2">Uncharacterized protein</fullName>
    </submittedName>
</protein>
<proteinExistence type="predicted"/>
<feature type="chain" id="PRO_5047302346" evidence="1">
    <location>
        <begin position="28"/>
        <end position="234"/>
    </location>
</feature>
<dbReference type="RefSeq" id="WP_385877386.1">
    <property type="nucleotide sequence ID" value="NZ_JBHLXE010000097.1"/>
</dbReference>
<sequence length="234" mass="26867">MKQFNQMVKRLAWILLLIAGISTAVSAEDIQLNADTKTIEPTNDFNNDNLKKHLEKISPRTSFRELENMLTAMTEDLASYPQNLDSRMMVGYVSLFLAEKYLQQKNFIKAAEFSKKGFYYIDEAAETRENDIKRRYFRLRIDAFIGNSSLRCPVAKSDTEFLAGALSDSSELKPMLTLLTATYASNCLDEKMATEKWQNLYDNKLFENEVLDNAKKNIAPKWQDVELALLFGKN</sequence>
<dbReference type="EMBL" id="JBHLXE010000097">
    <property type="protein sequence ID" value="MFC0180273.1"/>
    <property type="molecule type" value="Genomic_DNA"/>
</dbReference>
<keyword evidence="1" id="KW-0732">Signal</keyword>
<accession>A0ABV6CBB1</accession>
<reference evidence="2 3" key="1">
    <citation type="submission" date="2024-09" db="EMBL/GenBank/DDBJ databases">
        <authorList>
            <person name="Sun Q."/>
            <person name="Mori K."/>
        </authorList>
    </citation>
    <scope>NUCLEOTIDE SEQUENCE [LARGE SCALE GENOMIC DNA]</scope>
    <source>
        <strain evidence="2 3">CCM 8545</strain>
    </source>
</reference>
<keyword evidence="3" id="KW-1185">Reference proteome</keyword>
<dbReference type="Proteomes" id="UP001589758">
    <property type="component" value="Unassembled WGS sequence"/>
</dbReference>
<gene>
    <name evidence="2" type="ORF">ACFFIT_09315</name>
</gene>
<organism evidence="2 3">
    <name type="scientific">Thorsellia kenyensis</name>
    <dbReference type="NCBI Taxonomy" id="1549888"/>
    <lineage>
        <taxon>Bacteria</taxon>
        <taxon>Pseudomonadati</taxon>
        <taxon>Pseudomonadota</taxon>
        <taxon>Gammaproteobacteria</taxon>
        <taxon>Enterobacterales</taxon>
        <taxon>Thorselliaceae</taxon>
        <taxon>Thorsellia</taxon>
    </lineage>
</organism>
<evidence type="ECO:0000313" key="3">
    <source>
        <dbReference type="Proteomes" id="UP001589758"/>
    </source>
</evidence>
<evidence type="ECO:0000313" key="2">
    <source>
        <dbReference type="EMBL" id="MFC0180273.1"/>
    </source>
</evidence>
<name>A0ABV6CBB1_9GAMM</name>
<evidence type="ECO:0000256" key="1">
    <source>
        <dbReference type="SAM" id="SignalP"/>
    </source>
</evidence>
<feature type="signal peptide" evidence="1">
    <location>
        <begin position="1"/>
        <end position="27"/>
    </location>
</feature>